<dbReference type="AlphaFoldDB" id="A0A1Y5IEJ9"/>
<comment type="pathway">
    <text evidence="1">Protein modification; protein ubiquitination.</text>
</comment>
<evidence type="ECO:0000256" key="2">
    <source>
        <dbReference type="ARBA" id="ARBA00022723"/>
    </source>
</evidence>
<dbReference type="Pfam" id="PF12678">
    <property type="entry name" value="zf-rbx1"/>
    <property type="match status" value="1"/>
</dbReference>
<evidence type="ECO:0000256" key="3">
    <source>
        <dbReference type="ARBA" id="ARBA00022771"/>
    </source>
</evidence>
<keyword evidence="4" id="KW-0833">Ubl conjugation pathway</keyword>
<name>A0A1Y5IEJ9_OSTTA</name>
<keyword evidence="5" id="KW-0862">Zinc</keyword>
<proteinExistence type="predicted"/>
<dbReference type="Gene3D" id="3.30.40.10">
    <property type="entry name" value="Zinc/RING finger domain, C3HC4 (zinc finger)"/>
    <property type="match status" value="1"/>
</dbReference>
<feature type="domain" description="Zinc finger RING-H2-type" evidence="7">
    <location>
        <begin position="43"/>
        <end position="84"/>
    </location>
</feature>
<reference evidence="8" key="1">
    <citation type="submission" date="2017-04" db="EMBL/GenBank/DDBJ databases">
        <title>Population genomics of picophytoplankton unveils novel chromosome hypervariability.</title>
        <authorList>
            <consortium name="DOE Joint Genome Institute"/>
            <person name="Blanc-Mathieu R."/>
            <person name="Krasovec M."/>
            <person name="Hebrard M."/>
            <person name="Yau S."/>
            <person name="Desgranges E."/>
            <person name="Martin J."/>
            <person name="Schackwitz W."/>
            <person name="Kuo A."/>
            <person name="Salin G."/>
            <person name="Donnadieu C."/>
            <person name="Desdevises Y."/>
            <person name="Sanchez-Ferandin S."/>
            <person name="Moreau H."/>
            <person name="Rivals E."/>
            <person name="Grigoriev I.V."/>
            <person name="Grimsley N."/>
            <person name="Eyre-Walker A."/>
            <person name="Piganeau G."/>
        </authorList>
    </citation>
    <scope>NUCLEOTIDE SEQUENCE [LARGE SCALE GENOMIC DNA]</scope>
    <source>
        <strain evidence="8">RCC 1115</strain>
    </source>
</reference>
<dbReference type="EMBL" id="KZ155783">
    <property type="protein sequence ID" value="OUS46483.1"/>
    <property type="molecule type" value="Genomic_DNA"/>
</dbReference>
<organism evidence="8">
    <name type="scientific">Ostreococcus tauri</name>
    <name type="common">Marine green alga</name>
    <dbReference type="NCBI Taxonomy" id="70448"/>
    <lineage>
        <taxon>Eukaryota</taxon>
        <taxon>Viridiplantae</taxon>
        <taxon>Chlorophyta</taxon>
        <taxon>Mamiellophyceae</taxon>
        <taxon>Mamiellales</taxon>
        <taxon>Bathycoccaceae</taxon>
        <taxon>Ostreococcus</taxon>
    </lineage>
</organism>
<feature type="region of interest" description="Disordered" evidence="6">
    <location>
        <begin position="98"/>
        <end position="151"/>
    </location>
</feature>
<evidence type="ECO:0000256" key="6">
    <source>
        <dbReference type="SAM" id="MobiDB-lite"/>
    </source>
</evidence>
<feature type="compositionally biased region" description="Basic and acidic residues" evidence="6">
    <location>
        <begin position="140"/>
        <end position="151"/>
    </location>
</feature>
<protein>
    <recommendedName>
        <fullName evidence="7">Zinc finger RING-H2-type domain-containing protein</fullName>
    </recommendedName>
</protein>
<dbReference type="InterPro" id="IPR024766">
    <property type="entry name" value="Znf_RING_H2"/>
</dbReference>
<evidence type="ECO:0000313" key="8">
    <source>
        <dbReference type="EMBL" id="OUS46483.1"/>
    </source>
</evidence>
<dbReference type="InterPro" id="IPR013083">
    <property type="entry name" value="Znf_RING/FYVE/PHD"/>
</dbReference>
<dbReference type="Proteomes" id="UP000195557">
    <property type="component" value="Unassembled WGS sequence"/>
</dbReference>
<evidence type="ECO:0000256" key="4">
    <source>
        <dbReference type="ARBA" id="ARBA00022786"/>
    </source>
</evidence>
<gene>
    <name evidence="8" type="ORF">BE221DRAFT_74344</name>
</gene>
<sequence>MFAGSPSERAEALAEALRDGLRVRTPTSSTRTPTSGFAFGESDCAICQSPLDRTRPEATANPDKVELATGLACRHVFHQCCLRRCREHDIRKFHAGERAGGARAAQGARSHHREESQGDGCDSFSAREANRKRRGAAGNRSDRRGRSNAGDARDGFFESRYGLGRVRGTIPRSPAARAEIFARGRGERRARDFEREQVASVLSIALGKRAG</sequence>
<evidence type="ECO:0000256" key="5">
    <source>
        <dbReference type="ARBA" id="ARBA00022833"/>
    </source>
</evidence>
<accession>A0A1Y5IEJ9</accession>
<keyword evidence="3" id="KW-0863">Zinc-finger</keyword>
<evidence type="ECO:0000256" key="1">
    <source>
        <dbReference type="ARBA" id="ARBA00004906"/>
    </source>
</evidence>
<keyword evidence="2" id="KW-0479">Metal-binding</keyword>
<evidence type="ECO:0000259" key="7">
    <source>
        <dbReference type="Pfam" id="PF12678"/>
    </source>
</evidence>
<dbReference type="GO" id="GO:0008270">
    <property type="term" value="F:zinc ion binding"/>
    <property type="evidence" value="ECO:0007669"/>
    <property type="project" value="UniProtKB-KW"/>
</dbReference>
<dbReference type="SUPFAM" id="SSF57850">
    <property type="entry name" value="RING/U-box"/>
    <property type="match status" value="1"/>
</dbReference>